<evidence type="ECO:0000256" key="5">
    <source>
        <dbReference type="RuleBase" id="RU000489"/>
    </source>
</evidence>
<dbReference type="GO" id="GO:0005576">
    <property type="term" value="C:extracellular region"/>
    <property type="evidence" value="ECO:0007669"/>
    <property type="project" value="TreeGrafter"/>
</dbReference>
<dbReference type="PANTHER" id="PTHR11177">
    <property type="entry name" value="CHITINASE"/>
    <property type="match status" value="1"/>
</dbReference>
<keyword evidence="8" id="KW-1185">Reference proteome</keyword>
<dbReference type="Pfam" id="PF00704">
    <property type="entry name" value="Glyco_hydro_18"/>
    <property type="match status" value="1"/>
</dbReference>
<dbReference type="GO" id="GO:0008061">
    <property type="term" value="F:chitin binding"/>
    <property type="evidence" value="ECO:0007669"/>
    <property type="project" value="InterPro"/>
</dbReference>
<dbReference type="PANTHER" id="PTHR11177:SF317">
    <property type="entry name" value="CHITINASE 12-RELATED"/>
    <property type="match status" value="1"/>
</dbReference>
<evidence type="ECO:0000256" key="4">
    <source>
        <dbReference type="ARBA" id="ARBA00023295"/>
    </source>
</evidence>
<comment type="catalytic activity">
    <reaction evidence="1">
        <text>Random endo-hydrolysis of N-acetyl-beta-D-glucosaminide (1-&gt;4)-beta-linkages in chitin and chitodextrins.</text>
        <dbReference type="EC" id="3.2.1.14"/>
    </reaction>
</comment>
<dbReference type="Gene3D" id="3.20.20.80">
    <property type="entry name" value="Glycosidases"/>
    <property type="match status" value="1"/>
</dbReference>
<evidence type="ECO:0000256" key="3">
    <source>
        <dbReference type="ARBA" id="ARBA00022801"/>
    </source>
</evidence>
<dbReference type="GO" id="GO:0006032">
    <property type="term" value="P:chitin catabolic process"/>
    <property type="evidence" value="ECO:0007669"/>
    <property type="project" value="TreeGrafter"/>
</dbReference>
<evidence type="ECO:0000256" key="2">
    <source>
        <dbReference type="ARBA" id="ARBA00012729"/>
    </source>
</evidence>
<dbReference type="InterPro" id="IPR001223">
    <property type="entry name" value="Glyco_hydro18_cat"/>
</dbReference>
<dbReference type="Gene3D" id="3.40.5.30">
    <property type="entry name" value="(Trans)glycosidases - domain 2"/>
    <property type="match status" value="1"/>
</dbReference>
<accession>A0A1T5ND73</accession>
<dbReference type="InterPro" id="IPR017853">
    <property type="entry name" value="GH"/>
</dbReference>
<dbReference type="EMBL" id="FUZZ01000001">
    <property type="protein sequence ID" value="SKC98068.1"/>
    <property type="molecule type" value="Genomic_DNA"/>
</dbReference>
<dbReference type="SUPFAM" id="SSF51445">
    <property type="entry name" value="(Trans)glycosidases"/>
    <property type="match status" value="1"/>
</dbReference>
<dbReference type="GO" id="GO:0005975">
    <property type="term" value="P:carbohydrate metabolic process"/>
    <property type="evidence" value="ECO:0007669"/>
    <property type="project" value="InterPro"/>
</dbReference>
<sequence>MKQKLVVSAILVLLISGCTKIRYMLNTNKTGHMSTLQLEETGFKIVAYLPKYTSTLADHINAFDFSKVTHLNIAFFNPDVNGNFPASQGTGLDTIVSKAHLNNVKVLLSLGGGSNQSQYANLLTAANRAAFITKVVNLVSQYNVDGIDVDLEGDNIDENYEAFITGLSAQLKPNGKLLTAAVAWWTRDRVTDSCLTAFDFINVMAYDKAGDEHSPYSYAKQHVEYWKGQRGLAANKIVVGVPFYGLYTASGNLQSMKFSEITAQYPGAENKDTVRRTDGNVVNYNGIPTIQNKTAYAQQEAGGIMFWQVLQDAGGSLSLLNAIHDKINSSTGWAHPYITWKFDLSSPASATFTDSTAAKASVSVKGTPGFLPAPPYGYGRVFLPATCGGYFQLQPGTNPPGLKIAASSTNTPAKLSWYTIDEAKPLAALTFNLNLNAALTNGQLIIPFGYSTTSSSTFNNTNQLTSVNTPGVFAAIRLDFYGGNFATLSYRNATFGYTTINNTVFNKTGNYKIELYCNNSSAGENYTKGANSYTLPAQTYNLWVNDVLIQGASSLTNFPATGELAALSTINSFSFNASGNTGTPGTTPPTSANSLLATLSNIFISFDLKN</sequence>
<evidence type="ECO:0000313" key="8">
    <source>
        <dbReference type="Proteomes" id="UP000190166"/>
    </source>
</evidence>
<dbReference type="InterPro" id="IPR011583">
    <property type="entry name" value="Chitinase_II/V-like_cat"/>
</dbReference>
<dbReference type="SMART" id="SM00636">
    <property type="entry name" value="Glyco_18"/>
    <property type="match status" value="1"/>
</dbReference>
<organism evidence="7 8">
    <name type="scientific">Chitinophaga ginsengisegetis</name>
    <dbReference type="NCBI Taxonomy" id="393003"/>
    <lineage>
        <taxon>Bacteria</taxon>
        <taxon>Pseudomonadati</taxon>
        <taxon>Bacteroidota</taxon>
        <taxon>Chitinophagia</taxon>
        <taxon>Chitinophagales</taxon>
        <taxon>Chitinophagaceae</taxon>
        <taxon>Chitinophaga</taxon>
    </lineage>
</organism>
<name>A0A1T5ND73_9BACT</name>
<proteinExistence type="predicted"/>
<dbReference type="STRING" id="393003.SAMN05660461_1090"/>
<evidence type="ECO:0000256" key="1">
    <source>
        <dbReference type="ARBA" id="ARBA00000822"/>
    </source>
</evidence>
<dbReference type="InterPro" id="IPR001579">
    <property type="entry name" value="Glyco_hydro_18_chit_AS"/>
</dbReference>
<dbReference type="Proteomes" id="UP000190166">
    <property type="component" value="Unassembled WGS sequence"/>
</dbReference>
<dbReference type="PROSITE" id="PS51910">
    <property type="entry name" value="GH18_2"/>
    <property type="match status" value="1"/>
</dbReference>
<feature type="domain" description="GH18" evidence="6">
    <location>
        <begin position="43"/>
        <end position="330"/>
    </location>
</feature>
<dbReference type="EC" id="3.2.1.14" evidence="2"/>
<reference evidence="7 8" key="1">
    <citation type="submission" date="2017-02" db="EMBL/GenBank/DDBJ databases">
        <authorList>
            <person name="Peterson S.W."/>
        </authorList>
    </citation>
    <scope>NUCLEOTIDE SEQUENCE [LARGE SCALE GENOMIC DNA]</scope>
    <source>
        <strain evidence="7 8">DSM 18108</strain>
    </source>
</reference>
<dbReference type="InterPro" id="IPR050314">
    <property type="entry name" value="Glycosyl_Hydrlase_18"/>
</dbReference>
<evidence type="ECO:0000259" key="6">
    <source>
        <dbReference type="PROSITE" id="PS51910"/>
    </source>
</evidence>
<dbReference type="AlphaFoldDB" id="A0A1T5ND73"/>
<dbReference type="PROSITE" id="PS01095">
    <property type="entry name" value="GH18_1"/>
    <property type="match status" value="1"/>
</dbReference>
<keyword evidence="3 5" id="KW-0378">Hydrolase</keyword>
<gene>
    <name evidence="7" type="ORF">SAMN05660461_1090</name>
</gene>
<dbReference type="PROSITE" id="PS51257">
    <property type="entry name" value="PROKAR_LIPOPROTEIN"/>
    <property type="match status" value="1"/>
</dbReference>
<dbReference type="GO" id="GO:0008843">
    <property type="term" value="F:endochitinase activity"/>
    <property type="evidence" value="ECO:0007669"/>
    <property type="project" value="UniProtKB-EC"/>
</dbReference>
<protein>
    <recommendedName>
        <fullName evidence="2">chitinase</fullName>
        <ecNumber evidence="2">3.2.1.14</ecNumber>
    </recommendedName>
</protein>
<keyword evidence="4 5" id="KW-0326">Glycosidase</keyword>
<evidence type="ECO:0000313" key="7">
    <source>
        <dbReference type="EMBL" id="SKC98068.1"/>
    </source>
</evidence>